<feature type="compositionally biased region" description="Polar residues" evidence="1">
    <location>
        <begin position="120"/>
        <end position="140"/>
    </location>
</feature>
<feature type="region of interest" description="Disordered" evidence="1">
    <location>
        <begin position="343"/>
        <end position="377"/>
    </location>
</feature>
<sequence length="593" mass="67072">MKMRPSGEQVQESTFCDILHNAVLQVCREKYWADSPDWEVDGVICISVPHSQEQHVVKIHQKFPSNSSKHFDDRCYECDRKSKDVPLPANEETTKRHFSESVEEDDSSYRNVSVIDLEHASTQPNPARTCGQGTIPQSLPSPEREHDQNSHNFYASPDLSGFGPNVHRQKDEHLKNSGGQSHSKSNNRTKDQEHSSSFTSHPRETTPPRKKTKTKPEEYVVVKAEPDDDEDFALHMECIDEKESDNIVEIKDENNQRDLAAETQEDINFLLNVEGASASHQYNSGDRSWSQRLPTSTVTSQMDTNLSPMSGQGSQGFSNLNLLTHGVDIEDGTMRLTTRVQHPSFIPGQTDSNTPEQRTIPRPSGQDPASNTIGFGGLTDSYKANDHDNSVFMRSKSRDIHPTDHTDTMTFQEFQWQPRPRFVVDRTPSSLPQRGFVDPAIATKHQMVELVLGSKVYVYQSDIDMAMKHGVDRRMSSQQGSTVRDGTKMARYVMSLFWSERELIGRTITPTPRNKELVPLDINLLSTILDFCVSVSCNTRAQVKEALRNKVTAANTRAKFKRSNLLTQQRSPNDQQVFVSQQQDLIPDQDMNV</sequence>
<keyword evidence="3" id="KW-1185">Reference proteome</keyword>
<name>A0A210QC08_MIZYE</name>
<reference evidence="2 3" key="1">
    <citation type="journal article" date="2017" name="Nat. Ecol. Evol.">
        <title>Scallop genome provides insights into evolution of bilaterian karyotype and development.</title>
        <authorList>
            <person name="Wang S."/>
            <person name="Zhang J."/>
            <person name="Jiao W."/>
            <person name="Li J."/>
            <person name="Xun X."/>
            <person name="Sun Y."/>
            <person name="Guo X."/>
            <person name="Huan P."/>
            <person name="Dong B."/>
            <person name="Zhang L."/>
            <person name="Hu X."/>
            <person name="Sun X."/>
            <person name="Wang J."/>
            <person name="Zhao C."/>
            <person name="Wang Y."/>
            <person name="Wang D."/>
            <person name="Huang X."/>
            <person name="Wang R."/>
            <person name="Lv J."/>
            <person name="Li Y."/>
            <person name="Zhang Z."/>
            <person name="Liu B."/>
            <person name="Lu W."/>
            <person name="Hui Y."/>
            <person name="Liang J."/>
            <person name="Zhou Z."/>
            <person name="Hou R."/>
            <person name="Li X."/>
            <person name="Liu Y."/>
            <person name="Li H."/>
            <person name="Ning X."/>
            <person name="Lin Y."/>
            <person name="Zhao L."/>
            <person name="Xing Q."/>
            <person name="Dou J."/>
            <person name="Li Y."/>
            <person name="Mao J."/>
            <person name="Guo H."/>
            <person name="Dou H."/>
            <person name="Li T."/>
            <person name="Mu C."/>
            <person name="Jiang W."/>
            <person name="Fu Q."/>
            <person name="Fu X."/>
            <person name="Miao Y."/>
            <person name="Liu J."/>
            <person name="Yu Q."/>
            <person name="Li R."/>
            <person name="Liao H."/>
            <person name="Li X."/>
            <person name="Kong Y."/>
            <person name="Jiang Z."/>
            <person name="Chourrout D."/>
            <person name="Li R."/>
            <person name="Bao Z."/>
        </authorList>
    </citation>
    <scope>NUCLEOTIDE SEQUENCE [LARGE SCALE GENOMIC DNA]</scope>
    <source>
        <strain evidence="2 3">PY_sf001</strain>
    </source>
</reference>
<dbReference type="EMBL" id="NEDP02004225">
    <property type="protein sequence ID" value="OWF46258.1"/>
    <property type="molecule type" value="Genomic_DNA"/>
</dbReference>
<dbReference type="Proteomes" id="UP000242188">
    <property type="component" value="Unassembled WGS sequence"/>
</dbReference>
<dbReference type="AlphaFoldDB" id="A0A210QC08"/>
<feature type="region of interest" description="Disordered" evidence="1">
    <location>
        <begin position="83"/>
        <end position="217"/>
    </location>
</feature>
<gene>
    <name evidence="2" type="ORF">KP79_PYT13011</name>
</gene>
<evidence type="ECO:0008006" key="4">
    <source>
        <dbReference type="Google" id="ProtNLM"/>
    </source>
</evidence>
<evidence type="ECO:0000256" key="1">
    <source>
        <dbReference type="SAM" id="MobiDB-lite"/>
    </source>
</evidence>
<feature type="compositionally biased region" description="Polar residues" evidence="1">
    <location>
        <begin position="177"/>
        <end position="186"/>
    </location>
</feature>
<protein>
    <recommendedName>
        <fullName evidence="4">BEN domain-containing protein</fullName>
    </recommendedName>
</protein>
<evidence type="ECO:0000313" key="2">
    <source>
        <dbReference type="EMBL" id="OWF46258.1"/>
    </source>
</evidence>
<feature type="compositionally biased region" description="Polar residues" evidence="1">
    <location>
        <begin position="343"/>
        <end position="357"/>
    </location>
</feature>
<accession>A0A210QC08</accession>
<evidence type="ECO:0000313" key="3">
    <source>
        <dbReference type="Proteomes" id="UP000242188"/>
    </source>
</evidence>
<dbReference type="OrthoDB" id="10377265at2759"/>
<proteinExistence type="predicted"/>
<organism evidence="2 3">
    <name type="scientific">Mizuhopecten yessoensis</name>
    <name type="common">Japanese scallop</name>
    <name type="synonym">Patinopecten yessoensis</name>
    <dbReference type="NCBI Taxonomy" id="6573"/>
    <lineage>
        <taxon>Eukaryota</taxon>
        <taxon>Metazoa</taxon>
        <taxon>Spiralia</taxon>
        <taxon>Lophotrochozoa</taxon>
        <taxon>Mollusca</taxon>
        <taxon>Bivalvia</taxon>
        <taxon>Autobranchia</taxon>
        <taxon>Pteriomorphia</taxon>
        <taxon>Pectinida</taxon>
        <taxon>Pectinoidea</taxon>
        <taxon>Pectinidae</taxon>
        <taxon>Mizuhopecten</taxon>
    </lineage>
</organism>
<comment type="caution">
    <text evidence="2">The sequence shown here is derived from an EMBL/GenBank/DDBJ whole genome shotgun (WGS) entry which is preliminary data.</text>
</comment>